<dbReference type="PROSITE" id="PS50174">
    <property type="entry name" value="G_PATCH"/>
    <property type="match status" value="1"/>
</dbReference>
<feature type="domain" description="G-patch" evidence="5">
    <location>
        <begin position="167"/>
        <end position="213"/>
    </location>
</feature>
<sequence length="466" mass="52246">MKLSFSLPSKPSSKSTPKPSQTFNDEDRQEDNSTKQFVTEFDPSKSLIDSKPHHVIPPKENEWKPFKRMKNLRNLPVIQSDGSRELQFETESLSVDLGDGKVSYGLNLRQSTKTDASADEASKTHESGGNDGGRPRTVDNILLDKLKDDLERLPEHLGLEEFTDMPVEGFGAALLAGYGWREGRGIGKNTKEDVKVKQISKRTSKEGVGFVAPSHDKEKETERDTKKKDKDKGGFNVGKDVRVIAGRDVGSKGRILEKLSADLVVLRLSRSEEEVRVRVNDIADLGSKEEERCLRKLKEEKIENSNRESSKHRGSEKRASKRSREHGNQKRGGEEVKIERRERGGSWLTSHIRVRIISKDLNGGRLYLKKGEVVDVVGPYMCDITMDESKELVQGVDQEFLETALPRRGGHVLVLSGKHKGVYGSLVERDLDQETGVVRDADTHDLLNVHLEQIAEYIGDPSLLGY</sequence>
<dbReference type="AlphaFoldDB" id="A0A7J7BW54"/>
<dbReference type="Gene3D" id="2.30.30.140">
    <property type="match status" value="1"/>
</dbReference>
<feature type="compositionally biased region" description="Basic and acidic residues" evidence="4">
    <location>
        <begin position="214"/>
        <end position="233"/>
    </location>
</feature>
<evidence type="ECO:0000256" key="1">
    <source>
        <dbReference type="ARBA" id="ARBA00004123"/>
    </source>
</evidence>
<evidence type="ECO:0000313" key="6">
    <source>
        <dbReference type="EMBL" id="KAF5725776.1"/>
    </source>
</evidence>
<dbReference type="GO" id="GO:0000398">
    <property type="term" value="P:mRNA splicing, via spliceosome"/>
    <property type="evidence" value="ECO:0007669"/>
    <property type="project" value="InterPro"/>
</dbReference>
<evidence type="ECO:0000256" key="3">
    <source>
        <dbReference type="ARBA" id="ARBA00023242"/>
    </source>
</evidence>
<protein>
    <submittedName>
        <fullName evidence="6">MOS2 putative isoform 1</fullName>
    </submittedName>
</protein>
<dbReference type="OrthoDB" id="5577072at2759"/>
<evidence type="ECO:0000313" key="7">
    <source>
        <dbReference type="Proteomes" id="UP000593562"/>
    </source>
</evidence>
<dbReference type="Proteomes" id="UP000593562">
    <property type="component" value="Unassembled WGS sequence"/>
</dbReference>
<feature type="compositionally biased region" description="Low complexity" evidence="4">
    <location>
        <begin position="1"/>
        <end position="20"/>
    </location>
</feature>
<organism evidence="6 7">
    <name type="scientific">Tripterygium wilfordii</name>
    <name type="common">Thunder God vine</name>
    <dbReference type="NCBI Taxonomy" id="458696"/>
    <lineage>
        <taxon>Eukaryota</taxon>
        <taxon>Viridiplantae</taxon>
        <taxon>Streptophyta</taxon>
        <taxon>Embryophyta</taxon>
        <taxon>Tracheophyta</taxon>
        <taxon>Spermatophyta</taxon>
        <taxon>Magnoliopsida</taxon>
        <taxon>eudicotyledons</taxon>
        <taxon>Gunneridae</taxon>
        <taxon>Pentapetalae</taxon>
        <taxon>rosids</taxon>
        <taxon>fabids</taxon>
        <taxon>Celastrales</taxon>
        <taxon>Celastraceae</taxon>
        <taxon>Tripterygium</taxon>
    </lineage>
</organism>
<keyword evidence="7" id="KW-1185">Reference proteome</keyword>
<comment type="similarity">
    <text evidence="2">Belongs to the MOS2 family.</text>
</comment>
<dbReference type="FunCoup" id="A0A7J7BW54">
    <property type="interactions" value="4327"/>
</dbReference>
<keyword evidence="3" id="KW-0539">Nucleus</keyword>
<dbReference type="InterPro" id="IPR045166">
    <property type="entry name" value="Spp2-like"/>
</dbReference>
<feature type="region of interest" description="Disordered" evidence="4">
    <location>
        <begin position="1"/>
        <end position="62"/>
    </location>
</feature>
<dbReference type="PANTHER" id="PTHR15818">
    <property type="entry name" value="G PATCH AND KOW-CONTAINING"/>
    <property type="match status" value="1"/>
</dbReference>
<feature type="region of interest" description="Disordered" evidence="4">
    <location>
        <begin position="302"/>
        <end position="339"/>
    </location>
</feature>
<feature type="compositionally biased region" description="Basic and acidic residues" evidence="4">
    <location>
        <begin position="302"/>
        <end position="318"/>
    </location>
</feature>
<gene>
    <name evidence="6" type="ORF">HS088_TW23G00505</name>
</gene>
<comment type="subcellular location">
    <subcellularLocation>
        <location evidence="1">Nucleus</location>
    </subcellularLocation>
</comment>
<proteinExistence type="inferred from homology"/>
<dbReference type="InParanoid" id="A0A7J7BW54"/>
<dbReference type="Pfam" id="PF12656">
    <property type="entry name" value="G-patch_2"/>
    <property type="match status" value="1"/>
</dbReference>
<dbReference type="SMART" id="SM00443">
    <property type="entry name" value="G_patch"/>
    <property type="match status" value="1"/>
</dbReference>
<dbReference type="InterPro" id="IPR000467">
    <property type="entry name" value="G_patch_dom"/>
</dbReference>
<feature type="compositionally biased region" description="Basic and acidic residues" evidence="4">
    <location>
        <begin position="120"/>
        <end position="139"/>
    </location>
</feature>
<dbReference type="GO" id="GO:0003676">
    <property type="term" value="F:nucleic acid binding"/>
    <property type="evidence" value="ECO:0007669"/>
    <property type="project" value="InterPro"/>
</dbReference>
<dbReference type="Pfam" id="PF25088">
    <property type="entry name" value="GPKOW_C"/>
    <property type="match status" value="1"/>
</dbReference>
<evidence type="ECO:0000256" key="2">
    <source>
        <dbReference type="ARBA" id="ARBA00010966"/>
    </source>
</evidence>
<dbReference type="EMBL" id="JAAARO010000023">
    <property type="protein sequence ID" value="KAF5725776.1"/>
    <property type="molecule type" value="Genomic_DNA"/>
</dbReference>
<name>A0A7J7BW54_TRIWF</name>
<dbReference type="PANTHER" id="PTHR15818:SF2">
    <property type="entry name" value="G-PATCH DOMAIN AND KOW MOTIFS-CONTAINING PROTEIN"/>
    <property type="match status" value="1"/>
</dbReference>
<feature type="region of interest" description="Disordered" evidence="4">
    <location>
        <begin position="108"/>
        <end position="139"/>
    </location>
</feature>
<feature type="compositionally biased region" description="Basic and acidic residues" evidence="4">
    <location>
        <begin position="325"/>
        <end position="339"/>
    </location>
</feature>
<evidence type="ECO:0000256" key="4">
    <source>
        <dbReference type="SAM" id="MobiDB-lite"/>
    </source>
</evidence>
<accession>A0A7J7BW54</accession>
<dbReference type="InterPro" id="IPR005824">
    <property type="entry name" value="KOW"/>
</dbReference>
<dbReference type="SMART" id="SM00739">
    <property type="entry name" value="KOW"/>
    <property type="match status" value="2"/>
</dbReference>
<evidence type="ECO:0000259" key="5">
    <source>
        <dbReference type="PROSITE" id="PS50174"/>
    </source>
</evidence>
<dbReference type="GO" id="GO:0005681">
    <property type="term" value="C:spliceosomal complex"/>
    <property type="evidence" value="ECO:0007669"/>
    <property type="project" value="TreeGrafter"/>
</dbReference>
<comment type="caution">
    <text evidence="6">The sequence shown here is derived from an EMBL/GenBank/DDBJ whole genome shotgun (WGS) entry which is preliminary data.</text>
</comment>
<reference evidence="6 7" key="1">
    <citation type="journal article" date="2020" name="Nat. Commun.">
        <title>Genome of Tripterygium wilfordii and identification of cytochrome P450 involved in triptolide biosynthesis.</title>
        <authorList>
            <person name="Tu L."/>
            <person name="Su P."/>
            <person name="Zhang Z."/>
            <person name="Gao L."/>
            <person name="Wang J."/>
            <person name="Hu T."/>
            <person name="Zhou J."/>
            <person name="Zhang Y."/>
            <person name="Zhao Y."/>
            <person name="Liu Y."/>
            <person name="Song Y."/>
            <person name="Tong Y."/>
            <person name="Lu Y."/>
            <person name="Yang J."/>
            <person name="Xu C."/>
            <person name="Jia M."/>
            <person name="Peters R.J."/>
            <person name="Huang L."/>
            <person name="Gao W."/>
        </authorList>
    </citation>
    <scope>NUCLEOTIDE SEQUENCE [LARGE SCALE GENOMIC DNA]</scope>
    <source>
        <strain evidence="7">cv. XIE 37</strain>
        <tissue evidence="6">Leaf</tissue>
    </source>
</reference>
<feature type="compositionally biased region" description="Basic and acidic residues" evidence="4">
    <location>
        <begin position="48"/>
        <end position="62"/>
    </location>
</feature>
<feature type="region of interest" description="Disordered" evidence="4">
    <location>
        <begin position="205"/>
        <end position="236"/>
    </location>
</feature>
<dbReference type="InterPro" id="IPR026822">
    <property type="entry name" value="Spp2/MOS2_G-patch"/>
</dbReference>